<evidence type="ECO:0000313" key="3">
    <source>
        <dbReference type="Proteomes" id="UP000253606"/>
    </source>
</evidence>
<proteinExistence type="predicted"/>
<evidence type="ECO:0000256" key="1">
    <source>
        <dbReference type="SAM" id="SignalP"/>
    </source>
</evidence>
<reference evidence="2 3" key="1">
    <citation type="journal article" date="2018" name="Front. Microbiol.">
        <title>Hydrolytic Capabilities as a Key to Environmental Success: Chitinolytic and Cellulolytic Acidobacteria From Acidic Sub-arctic Soils and Boreal Peatlands.</title>
        <authorList>
            <person name="Belova S.E."/>
            <person name="Ravin N.V."/>
            <person name="Pankratov T.A."/>
            <person name="Rakitin A.L."/>
            <person name="Ivanova A.A."/>
            <person name="Beletsky A.V."/>
            <person name="Mardanov A.V."/>
            <person name="Sinninghe Damste J.S."/>
            <person name="Dedysh S.N."/>
        </authorList>
    </citation>
    <scope>NUCLEOTIDE SEQUENCE [LARGE SCALE GENOMIC DNA]</scope>
    <source>
        <strain evidence="2 3">SBC82</strain>
    </source>
</reference>
<dbReference type="AlphaFoldDB" id="A0A2Z5FSM2"/>
<dbReference type="EMBL" id="CP030840">
    <property type="protein sequence ID" value="AXC09466.1"/>
    <property type="molecule type" value="Genomic_DNA"/>
</dbReference>
<name>A0A2Z5FSM2_9BACT</name>
<dbReference type="SUPFAM" id="SSF110296">
    <property type="entry name" value="Oligoxyloglucan reducing end-specific cellobiohydrolase"/>
    <property type="match status" value="1"/>
</dbReference>
<feature type="signal peptide" evidence="1">
    <location>
        <begin position="1"/>
        <end position="38"/>
    </location>
</feature>
<dbReference type="SUPFAM" id="SSF50939">
    <property type="entry name" value="Sialidases"/>
    <property type="match status" value="1"/>
</dbReference>
<accession>A0A2Z5FSM2</accession>
<organism evidence="2 3">
    <name type="scientific">Acidisarcina polymorpha</name>
    <dbReference type="NCBI Taxonomy" id="2211140"/>
    <lineage>
        <taxon>Bacteria</taxon>
        <taxon>Pseudomonadati</taxon>
        <taxon>Acidobacteriota</taxon>
        <taxon>Terriglobia</taxon>
        <taxon>Terriglobales</taxon>
        <taxon>Acidobacteriaceae</taxon>
        <taxon>Acidisarcina</taxon>
    </lineage>
</organism>
<sequence>MGRFRAKTQTAGVIRKRFVPSLLFLSIAALVVNGQTVAASTEAGSCQARRVSGLPGSGQFGSEFIEAIASDPAPRARDANVIWGLTADLSEAVPAAERALYISKSTDGGLTWRQVSRLDSRYFNAGIGEGLRNGLAVTPGGADFVVTTQLGAFQVLPGPDSAEPVVRPIAGPRVPHPASWLNLPKTEGDPIRAGSLQIMPNGRHMIVGFGYFDLNPQLFAYHKDKGGAWVKDGPLPHLPTEMDILSMQLAGPLGKGWLYVGTGDQAYRLDLGTKRWTRIAGVGDDSAIHGMSLVGGLHLAACWGVYNPVSADEVMRLTEASFLLHRGEDEIGPEIRAYSIDVDPARHDREVITAITGVYTSPDGGKTWRRLNALPEGEFRTAHFNADGSILVSGVEGTFLVDPFSKACLPGLKRRAE</sequence>
<gene>
    <name evidence="2" type="ORF">ACPOL_0079</name>
</gene>
<keyword evidence="3" id="KW-1185">Reference proteome</keyword>
<dbReference type="KEGG" id="abas:ACPOL_0079"/>
<dbReference type="InterPro" id="IPR036278">
    <property type="entry name" value="Sialidase_sf"/>
</dbReference>
<evidence type="ECO:0000313" key="2">
    <source>
        <dbReference type="EMBL" id="AXC09466.1"/>
    </source>
</evidence>
<keyword evidence="1" id="KW-0732">Signal</keyword>
<protein>
    <recommendedName>
        <fullName evidence="4">Glycosyl hydrolase, BNR repeat</fullName>
    </recommendedName>
</protein>
<evidence type="ECO:0008006" key="4">
    <source>
        <dbReference type="Google" id="ProtNLM"/>
    </source>
</evidence>
<feature type="chain" id="PRO_5016403007" description="Glycosyl hydrolase, BNR repeat" evidence="1">
    <location>
        <begin position="39"/>
        <end position="417"/>
    </location>
</feature>
<dbReference type="OrthoDB" id="109245at2"/>
<dbReference type="RefSeq" id="WP_114205302.1">
    <property type="nucleotide sequence ID" value="NZ_CP030840.1"/>
</dbReference>
<dbReference type="Proteomes" id="UP000253606">
    <property type="component" value="Chromosome"/>
</dbReference>